<sequence>MKIRIQALFTLLILLATTQVNAFSYISENTISNINQKIIKTHNAIRSVSLRIRMEDDLHGTIESKNCSFCKTIRIKITPNTKAYANNISVPLRQAKNRIGRYATIVYELKTKKVSTIRW</sequence>
<dbReference type="AlphaFoldDB" id="A0A3B0WK74"/>
<protein>
    <submittedName>
        <fullName evidence="1">Uncharacterized protein</fullName>
    </submittedName>
</protein>
<proteinExistence type="predicted"/>
<organism evidence="1">
    <name type="scientific">hydrothermal vent metagenome</name>
    <dbReference type="NCBI Taxonomy" id="652676"/>
    <lineage>
        <taxon>unclassified sequences</taxon>
        <taxon>metagenomes</taxon>
        <taxon>ecological metagenomes</taxon>
    </lineage>
</organism>
<gene>
    <name evidence="1" type="ORF">MNBD_GAMMA05-2251</name>
</gene>
<evidence type="ECO:0000313" key="1">
    <source>
        <dbReference type="EMBL" id="VAW55711.1"/>
    </source>
</evidence>
<name>A0A3B0WK74_9ZZZZ</name>
<dbReference type="EMBL" id="UOFE01000049">
    <property type="protein sequence ID" value="VAW55711.1"/>
    <property type="molecule type" value="Genomic_DNA"/>
</dbReference>
<accession>A0A3B0WK74</accession>
<reference evidence="1" key="1">
    <citation type="submission" date="2018-06" db="EMBL/GenBank/DDBJ databases">
        <authorList>
            <person name="Zhirakovskaya E."/>
        </authorList>
    </citation>
    <scope>NUCLEOTIDE SEQUENCE</scope>
</reference>